<evidence type="ECO:0000256" key="1">
    <source>
        <dbReference type="SAM" id="SignalP"/>
    </source>
</evidence>
<protein>
    <submittedName>
        <fullName evidence="2">Uncharacterized protein</fullName>
    </submittedName>
</protein>
<keyword evidence="3" id="KW-1185">Reference proteome</keyword>
<reference evidence="2 3" key="1">
    <citation type="submission" date="2015-11" db="EMBL/GenBank/DDBJ databases">
        <authorList>
            <person name="Zhang Y."/>
            <person name="Guo Z."/>
        </authorList>
    </citation>
    <scope>NUCLEOTIDE SEQUENCE [LARGE SCALE GENOMIC DNA]</scope>
    <source>
        <strain evidence="2 3">KCTC 12086</strain>
    </source>
</reference>
<sequence length="174" mass="19418">MRALLSLFIFIAATDVLAHQWHVHTPSEVKYYDPKQSHETTLYLSKDNPATITGSLWMKINGNFSVNKKEVDQIVIEASRQLQKDFLFFQGAEALSVDVDFPILKSSGQLSKKGYERVILSIKLNSTQPVFFVSPKSTKTLRVAQVENGIAIFTTLSGGETARLFNNTVKGSVH</sequence>
<feature type="chain" id="PRO_5006601283" evidence="1">
    <location>
        <begin position="19"/>
        <end position="174"/>
    </location>
</feature>
<dbReference type="PATRIC" id="fig|161398.10.peg.3355"/>
<dbReference type="OrthoDB" id="8587856at2"/>
<name>A0A0S2K6B7_9GAMM</name>
<dbReference type="EMBL" id="CP013187">
    <property type="protein sequence ID" value="ALO43769.1"/>
    <property type="molecule type" value="Genomic_DNA"/>
</dbReference>
<dbReference type="RefSeq" id="WP_058031410.1">
    <property type="nucleotide sequence ID" value="NZ_CP013187.1"/>
</dbReference>
<organism evidence="2 3">
    <name type="scientific">Pseudoalteromonas phenolica</name>
    <dbReference type="NCBI Taxonomy" id="161398"/>
    <lineage>
        <taxon>Bacteria</taxon>
        <taxon>Pseudomonadati</taxon>
        <taxon>Pseudomonadota</taxon>
        <taxon>Gammaproteobacteria</taxon>
        <taxon>Alteromonadales</taxon>
        <taxon>Pseudoalteromonadaceae</taxon>
        <taxon>Pseudoalteromonas</taxon>
    </lineage>
</organism>
<evidence type="ECO:0000313" key="2">
    <source>
        <dbReference type="EMBL" id="ALO43769.1"/>
    </source>
</evidence>
<gene>
    <name evidence="2" type="ORF">PP2015_3292</name>
</gene>
<dbReference type="Proteomes" id="UP000061457">
    <property type="component" value="Chromosome I"/>
</dbReference>
<keyword evidence="1" id="KW-0732">Signal</keyword>
<evidence type="ECO:0000313" key="3">
    <source>
        <dbReference type="Proteomes" id="UP000061457"/>
    </source>
</evidence>
<dbReference type="KEGG" id="pphe:PP2015_3292"/>
<proteinExistence type="predicted"/>
<feature type="signal peptide" evidence="1">
    <location>
        <begin position="1"/>
        <end position="18"/>
    </location>
</feature>
<accession>A0A0S2K6B7</accession>
<dbReference type="AlphaFoldDB" id="A0A0S2K6B7"/>